<comment type="subcellular location">
    <subcellularLocation>
        <location evidence="1">Nucleus</location>
    </subcellularLocation>
</comment>
<evidence type="ECO:0000256" key="6">
    <source>
        <dbReference type="ARBA" id="ARBA00023242"/>
    </source>
</evidence>
<dbReference type="Proteomes" id="UP000235388">
    <property type="component" value="Unassembled WGS sequence"/>
</dbReference>
<dbReference type="InterPro" id="IPR012337">
    <property type="entry name" value="RNaseH-like_sf"/>
</dbReference>
<name>A0A2N5SED1_9BASI</name>
<keyword evidence="3" id="KW-0863">Zinc-finger</keyword>
<keyword evidence="6" id="KW-0539">Nucleus</keyword>
<evidence type="ECO:0000256" key="2">
    <source>
        <dbReference type="ARBA" id="ARBA00022723"/>
    </source>
</evidence>
<feature type="domain" description="hAT-like transposase RNase-H fold" evidence="7">
    <location>
        <begin position="249"/>
        <end position="342"/>
    </location>
</feature>
<evidence type="ECO:0000256" key="1">
    <source>
        <dbReference type="ARBA" id="ARBA00004123"/>
    </source>
</evidence>
<sequence length="371" mass="42361">MYNSLKETVAREISEVDQIALTTDLWTSSSQTPFMVVSAHFITANWTMQKCLISFKELPPLHSGVFISNQLILVIMEWKALDKVAFITVNNASSNNVAVVQVSSILKDKSKFPPDMQGKFFRVQCAAHSHVINLIVKDGLKTLVESISKIHETVRHFKSTPAQRKQFANAIQRSNVIKKAWTSTDVPTCWNSSYLMLKLALPYREVFKKISDNNENHLNCPSPKEWKEIVMMKDFLEIFNTATLKLEMTHHPTVHMTYMNMNKISKQLKDSIESGTPYIANIIEPMQEKYNKYWKMMEHFAAITVVFDPPYKLSLLEFLLADEFGSNKEAIATCLKKIKDNICTWYDKVASRQASNKPTNASPTSTKPNPQ</sequence>
<evidence type="ECO:0000256" key="3">
    <source>
        <dbReference type="ARBA" id="ARBA00022771"/>
    </source>
</evidence>
<evidence type="ECO:0000256" key="5">
    <source>
        <dbReference type="ARBA" id="ARBA00023125"/>
    </source>
</evidence>
<dbReference type="GO" id="GO:0005634">
    <property type="term" value="C:nucleus"/>
    <property type="evidence" value="ECO:0007669"/>
    <property type="project" value="UniProtKB-SubCell"/>
</dbReference>
<dbReference type="PANTHER" id="PTHR46481">
    <property type="entry name" value="ZINC FINGER BED DOMAIN-CONTAINING PROTEIN 4"/>
    <property type="match status" value="1"/>
</dbReference>
<keyword evidence="2" id="KW-0479">Metal-binding</keyword>
<dbReference type="SUPFAM" id="SSF53098">
    <property type="entry name" value="Ribonuclease H-like"/>
    <property type="match status" value="1"/>
</dbReference>
<dbReference type="InterPro" id="IPR052035">
    <property type="entry name" value="ZnF_BED_domain_contain"/>
</dbReference>
<dbReference type="PANTHER" id="PTHR46481:SF10">
    <property type="entry name" value="ZINC FINGER BED DOMAIN-CONTAINING PROTEIN 39"/>
    <property type="match status" value="1"/>
</dbReference>
<dbReference type="STRING" id="200324.A0A2N5SED1"/>
<protein>
    <recommendedName>
        <fullName evidence="7">hAT-like transposase RNase-H fold domain-containing protein</fullName>
    </recommendedName>
</protein>
<dbReference type="EMBL" id="PGCJ01001013">
    <property type="protein sequence ID" value="PLW11603.1"/>
    <property type="molecule type" value="Genomic_DNA"/>
</dbReference>
<gene>
    <name evidence="8" type="ORF">PCANC_20431</name>
</gene>
<keyword evidence="9" id="KW-1185">Reference proteome</keyword>
<evidence type="ECO:0000313" key="8">
    <source>
        <dbReference type="EMBL" id="PLW11603.1"/>
    </source>
</evidence>
<keyword evidence="4" id="KW-0862">Zinc</keyword>
<dbReference type="AlphaFoldDB" id="A0A2N5SED1"/>
<dbReference type="GO" id="GO:0003677">
    <property type="term" value="F:DNA binding"/>
    <property type="evidence" value="ECO:0007669"/>
    <property type="project" value="UniProtKB-KW"/>
</dbReference>
<comment type="caution">
    <text evidence="8">The sequence shown here is derived from an EMBL/GenBank/DDBJ whole genome shotgun (WGS) entry which is preliminary data.</text>
</comment>
<evidence type="ECO:0000313" key="9">
    <source>
        <dbReference type="Proteomes" id="UP000235388"/>
    </source>
</evidence>
<proteinExistence type="predicted"/>
<evidence type="ECO:0000256" key="4">
    <source>
        <dbReference type="ARBA" id="ARBA00022833"/>
    </source>
</evidence>
<dbReference type="GO" id="GO:0008270">
    <property type="term" value="F:zinc ion binding"/>
    <property type="evidence" value="ECO:0007669"/>
    <property type="project" value="UniProtKB-KW"/>
</dbReference>
<dbReference type="OrthoDB" id="3243659at2759"/>
<dbReference type="Pfam" id="PF14372">
    <property type="entry name" value="hAT-like_RNase-H"/>
    <property type="match status" value="1"/>
</dbReference>
<keyword evidence="5" id="KW-0238">DNA-binding</keyword>
<accession>A0A2N5SED1</accession>
<dbReference type="InterPro" id="IPR025525">
    <property type="entry name" value="hAT-like_transposase_RNase-H"/>
</dbReference>
<evidence type="ECO:0000259" key="7">
    <source>
        <dbReference type="Pfam" id="PF14372"/>
    </source>
</evidence>
<organism evidence="8 9">
    <name type="scientific">Puccinia coronata f. sp. avenae</name>
    <dbReference type="NCBI Taxonomy" id="200324"/>
    <lineage>
        <taxon>Eukaryota</taxon>
        <taxon>Fungi</taxon>
        <taxon>Dikarya</taxon>
        <taxon>Basidiomycota</taxon>
        <taxon>Pucciniomycotina</taxon>
        <taxon>Pucciniomycetes</taxon>
        <taxon>Pucciniales</taxon>
        <taxon>Pucciniaceae</taxon>
        <taxon>Puccinia</taxon>
    </lineage>
</organism>
<reference evidence="8 9" key="1">
    <citation type="submission" date="2017-11" db="EMBL/GenBank/DDBJ databases">
        <title>De novo assembly and phasing of dikaryotic genomes from two isolates of Puccinia coronata f. sp. avenae, the causal agent of oat crown rust.</title>
        <authorList>
            <person name="Miller M.E."/>
            <person name="Zhang Y."/>
            <person name="Omidvar V."/>
            <person name="Sperschneider J."/>
            <person name="Schwessinger B."/>
            <person name="Raley C."/>
            <person name="Palmer J.M."/>
            <person name="Garnica D."/>
            <person name="Upadhyaya N."/>
            <person name="Rathjen J."/>
            <person name="Taylor J.M."/>
            <person name="Park R.F."/>
            <person name="Dodds P.N."/>
            <person name="Hirsch C.D."/>
            <person name="Kianian S.F."/>
            <person name="Figueroa M."/>
        </authorList>
    </citation>
    <scope>NUCLEOTIDE SEQUENCE [LARGE SCALE GENOMIC DNA]</scope>
    <source>
        <strain evidence="8">12NC29</strain>
    </source>
</reference>